<comment type="caution">
    <text evidence="7">The sequence shown here is derived from an EMBL/GenBank/DDBJ whole genome shotgun (WGS) entry which is preliminary data.</text>
</comment>
<keyword evidence="3" id="KW-0106">Calcium</keyword>
<dbReference type="PANTHER" id="PTHR12143">
    <property type="entry name" value="PEPTIDE N-GLYCANASE PNGASE -RELATED"/>
    <property type="match status" value="1"/>
</dbReference>
<dbReference type="InterPro" id="IPR050883">
    <property type="entry name" value="PNGase"/>
</dbReference>
<evidence type="ECO:0000259" key="6">
    <source>
        <dbReference type="Pfam" id="PF17678"/>
    </source>
</evidence>
<evidence type="ECO:0000256" key="2">
    <source>
        <dbReference type="ARBA" id="ARBA00011245"/>
    </source>
</evidence>
<proteinExistence type="predicted"/>
<dbReference type="GO" id="GO:0005975">
    <property type="term" value="P:carbohydrate metabolic process"/>
    <property type="evidence" value="ECO:0007669"/>
    <property type="project" value="InterPro"/>
</dbReference>
<feature type="chain" id="PRO_5020289562" evidence="4">
    <location>
        <begin position="27"/>
        <end position="731"/>
    </location>
</feature>
<dbReference type="NCBIfam" id="TIGR01180">
    <property type="entry name" value="aman2_put"/>
    <property type="match status" value="1"/>
</dbReference>
<evidence type="ECO:0000313" key="7">
    <source>
        <dbReference type="EMBL" id="RZS71124.1"/>
    </source>
</evidence>
<organism evidence="7 8">
    <name type="scientific">Pseudobacter ginsenosidimutans</name>
    <dbReference type="NCBI Taxonomy" id="661488"/>
    <lineage>
        <taxon>Bacteria</taxon>
        <taxon>Pseudomonadati</taxon>
        <taxon>Bacteroidota</taxon>
        <taxon>Chitinophagia</taxon>
        <taxon>Chitinophagales</taxon>
        <taxon>Chitinophagaceae</taxon>
        <taxon>Pseudobacter</taxon>
    </lineage>
</organism>
<dbReference type="InterPro" id="IPR012939">
    <property type="entry name" value="Glyco_hydro_92"/>
</dbReference>
<keyword evidence="8" id="KW-1185">Reference proteome</keyword>
<evidence type="ECO:0000259" key="5">
    <source>
        <dbReference type="Pfam" id="PF07971"/>
    </source>
</evidence>
<evidence type="ECO:0000256" key="4">
    <source>
        <dbReference type="SAM" id="SignalP"/>
    </source>
</evidence>
<dbReference type="InterPro" id="IPR041371">
    <property type="entry name" value="GH92_N"/>
</dbReference>
<evidence type="ECO:0000256" key="3">
    <source>
        <dbReference type="ARBA" id="ARBA00022837"/>
    </source>
</evidence>
<dbReference type="Gene3D" id="2.70.98.10">
    <property type="match status" value="1"/>
</dbReference>
<dbReference type="InterPro" id="IPR008928">
    <property type="entry name" value="6-hairpin_glycosidase_sf"/>
</dbReference>
<sequence length="731" mass="81806">MKYYKFRSKFLSSLGLLALLTSGQGAFPQKVDYAAKVNTLIGNKGKGVSETELQFEAGFTVPGATYPFGMVQFTPTFFAPEKGFVVNQLSGAGCPNMGNFPSLPRTGELRQSPNDMKGFKPKMDNISAAAGYYHVKVDNIDCRLTVTKRTGMAQFSFPEKENRGTIIIGSGINANAITDANIRITSATTCEGYADGGTFCGISTPYKIYFVAQFDRPVVSSGTWSGNQLMASSTSASGANSGAYFTFNTGKEKRVQYKFSISYVSLDNARENLAKENPGFSFKQVAAATNKAWNNYLGRIEVSGAGEDRTIQFYTHLYHSLIHPSIFNDVNGDYLGSDKKVYKAKDFEYYTAFSNWDTYRTQAQLLSIITPKQMKDIVTSHLLFAERSGGSFPRWVMANFETGIMQGDPTSILVANAYAFGVKDFDTRKALAIMRKGAEQPGAKSQDIETRPHLQQYLEKGYMHASMQLEYTSADFAIGQFALQAFNDKKLYQRYMKQAQSWKNLYNPATTWLNSRNNDGSWKNFNDDWREATYNSYFWMIPYNLKSLIDTIGGKYVAEKRLDSLFTKLNATYYQDWFAAGNEPDFQAPWTYNWTGQPHKTQWLIRRIITEQYSNRDNGLPGNDDLGAMGAWYVFANMGVFPMIPGYGGFSLNSPSFSNIIVHLSGGKKWTITGGSEKDPFVHKLLVNGKKWNSTWVPWTDLCKGGTMQFTLSGKPDISWGVLQEPPSFDK</sequence>
<dbReference type="EMBL" id="SGXA01000002">
    <property type="protein sequence ID" value="RZS71124.1"/>
    <property type="molecule type" value="Genomic_DNA"/>
</dbReference>
<evidence type="ECO:0000256" key="1">
    <source>
        <dbReference type="ARBA" id="ARBA00001913"/>
    </source>
</evidence>
<feature type="domain" description="Glycosyl hydrolase family 92 N-terminal" evidence="6">
    <location>
        <begin position="37"/>
        <end position="262"/>
    </location>
</feature>
<evidence type="ECO:0000313" key="8">
    <source>
        <dbReference type="Proteomes" id="UP000293874"/>
    </source>
</evidence>
<comment type="cofactor">
    <cofactor evidence="1">
        <name>Ca(2+)</name>
        <dbReference type="ChEBI" id="CHEBI:29108"/>
    </cofactor>
</comment>
<protein>
    <submittedName>
        <fullName evidence="7">Putative alpha-1,2-mannosidase</fullName>
    </submittedName>
</protein>
<dbReference type="GO" id="GO:0000224">
    <property type="term" value="F:peptide-N4-(N-acetyl-beta-glucosaminyl)asparagine amidase activity"/>
    <property type="evidence" value="ECO:0007669"/>
    <property type="project" value="TreeGrafter"/>
</dbReference>
<dbReference type="Pfam" id="PF07971">
    <property type="entry name" value="Glyco_hydro_92"/>
    <property type="match status" value="1"/>
</dbReference>
<gene>
    <name evidence="7" type="ORF">EV199_3025</name>
</gene>
<dbReference type="GO" id="GO:0030246">
    <property type="term" value="F:carbohydrate binding"/>
    <property type="evidence" value="ECO:0007669"/>
    <property type="project" value="InterPro"/>
</dbReference>
<dbReference type="PANTHER" id="PTHR12143:SF39">
    <property type="entry name" value="SECRETED PROTEIN"/>
    <property type="match status" value="1"/>
</dbReference>
<dbReference type="SUPFAM" id="SSF48208">
    <property type="entry name" value="Six-hairpin glycosidases"/>
    <property type="match status" value="1"/>
</dbReference>
<dbReference type="Pfam" id="PF17678">
    <property type="entry name" value="Glyco_hydro_92N"/>
    <property type="match status" value="1"/>
</dbReference>
<dbReference type="GO" id="GO:0005829">
    <property type="term" value="C:cytosol"/>
    <property type="evidence" value="ECO:0007669"/>
    <property type="project" value="TreeGrafter"/>
</dbReference>
<dbReference type="Gene3D" id="1.20.1050.60">
    <property type="entry name" value="alpha-1,2-mannosidase"/>
    <property type="match status" value="1"/>
</dbReference>
<dbReference type="RefSeq" id="WP_130541661.1">
    <property type="nucleotide sequence ID" value="NZ_SGXA01000002.1"/>
</dbReference>
<dbReference type="InterPro" id="IPR005887">
    <property type="entry name" value="GH92_a_mannosidase_put"/>
</dbReference>
<comment type="subunit">
    <text evidence="2">Monomer.</text>
</comment>
<dbReference type="Gene3D" id="1.20.1610.10">
    <property type="entry name" value="alpha-1,2-mannosidases domains"/>
    <property type="match status" value="1"/>
</dbReference>
<dbReference type="Gene3D" id="3.30.2080.10">
    <property type="entry name" value="GH92 mannosidase domain"/>
    <property type="match status" value="1"/>
</dbReference>
<feature type="signal peptide" evidence="4">
    <location>
        <begin position="1"/>
        <end position="26"/>
    </location>
</feature>
<keyword evidence="4" id="KW-0732">Signal</keyword>
<dbReference type="GO" id="GO:0006516">
    <property type="term" value="P:glycoprotein catabolic process"/>
    <property type="evidence" value="ECO:0007669"/>
    <property type="project" value="TreeGrafter"/>
</dbReference>
<feature type="domain" description="Glycosyl hydrolase family 92" evidence="5">
    <location>
        <begin position="268"/>
        <end position="713"/>
    </location>
</feature>
<dbReference type="InterPro" id="IPR014718">
    <property type="entry name" value="GH-type_carb-bd"/>
</dbReference>
<dbReference type="Proteomes" id="UP000293874">
    <property type="component" value="Unassembled WGS sequence"/>
</dbReference>
<name>A0A4Q7MT62_9BACT</name>
<reference evidence="7 8" key="1">
    <citation type="submission" date="2019-02" db="EMBL/GenBank/DDBJ databases">
        <title>Genomic Encyclopedia of Type Strains, Phase IV (KMG-IV): sequencing the most valuable type-strain genomes for metagenomic binning, comparative biology and taxonomic classification.</title>
        <authorList>
            <person name="Goeker M."/>
        </authorList>
    </citation>
    <scope>NUCLEOTIDE SEQUENCE [LARGE SCALE GENOMIC DNA]</scope>
    <source>
        <strain evidence="7 8">DSM 18116</strain>
    </source>
</reference>
<dbReference type="AlphaFoldDB" id="A0A4Q7MT62"/>
<accession>A0A4Q7MT62</accession>